<comment type="caution">
    <text evidence="2">The sequence shown here is derived from an EMBL/GenBank/DDBJ whole genome shotgun (WGS) entry which is preliminary data.</text>
</comment>
<sequence length="154" mass="16900">MLDAEGGGVGSRGGTDLERGVGALQRFQKRVTALLTEFENGPGGSTKVAQHTIARGAFSGANLPFAEADGLFHQYNRVHKELVSLSKLLSDQIEMLRIGVHAAEVGLDNVDEEARRRFHSIKARVDEAHYRQQEQERAKEQDRNDSTTGTKDLG</sequence>
<organism evidence="2 3">
    <name type="scientific">Streptomyces coeruleoprunus</name>
    <dbReference type="NCBI Taxonomy" id="285563"/>
    <lineage>
        <taxon>Bacteria</taxon>
        <taxon>Bacillati</taxon>
        <taxon>Actinomycetota</taxon>
        <taxon>Actinomycetes</taxon>
        <taxon>Kitasatosporales</taxon>
        <taxon>Streptomycetaceae</taxon>
        <taxon>Streptomyces</taxon>
    </lineage>
</organism>
<keyword evidence="3" id="KW-1185">Reference proteome</keyword>
<gene>
    <name evidence="2" type="ORF">ACFPM3_14320</name>
</gene>
<protein>
    <submittedName>
        <fullName evidence="2">Uncharacterized protein</fullName>
    </submittedName>
</protein>
<accession>A0ABV9XDD7</accession>
<feature type="region of interest" description="Disordered" evidence="1">
    <location>
        <begin position="122"/>
        <end position="154"/>
    </location>
</feature>
<name>A0ABV9XDD7_9ACTN</name>
<evidence type="ECO:0000313" key="3">
    <source>
        <dbReference type="Proteomes" id="UP001595829"/>
    </source>
</evidence>
<feature type="compositionally biased region" description="Basic and acidic residues" evidence="1">
    <location>
        <begin position="123"/>
        <end position="145"/>
    </location>
</feature>
<dbReference type="EMBL" id="JBHSJD010000009">
    <property type="protein sequence ID" value="MFC5023312.1"/>
    <property type="molecule type" value="Genomic_DNA"/>
</dbReference>
<evidence type="ECO:0000256" key="1">
    <source>
        <dbReference type="SAM" id="MobiDB-lite"/>
    </source>
</evidence>
<proteinExistence type="predicted"/>
<dbReference type="RefSeq" id="WP_345688442.1">
    <property type="nucleotide sequence ID" value="NZ_BAABIT010000001.1"/>
</dbReference>
<dbReference type="Proteomes" id="UP001595829">
    <property type="component" value="Unassembled WGS sequence"/>
</dbReference>
<evidence type="ECO:0000313" key="2">
    <source>
        <dbReference type="EMBL" id="MFC5023312.1"/>
    </source>
</evidence>
<reference evidence="3" key="1">
    <citation type="journal article" date="2019" name="Int. J. Syst. Evol. Microbiol.">
        <title>The Global Catalogue of Microorganisms (GCM) 10K type strain sequencing project: providing services to taxonomists for standard genome sequencing and annotation.</title>
        <authorList>
            <consortium name="The Broad Institute Genomics Platform"/>
            <consortium name="The Broad Institute Genome Sequencing Center for Infectious Disease"/>
            <person name="Wu L."/>
            <person name="Ma J."/>
        </authorList>
    </citation>
    <scope>NUCLEOTIDE SEQUENCE [LARGE SCALE GENOMIC DNA]</scope>
    <source>
        <strain evidence="3">CGMCC 4.1648</strain>
    </source>
</reference>